<evidence type="ECO:0000256" key="5">
    <source>
        <dbReference type="SAM" id="MobiDB-lite"/>
    </source>
</evidence>
<dbReference type="PANTHER" id="PTHR16950">
    <property type="entry name" value="ZINC TRANSPORTER SLC39A7 HISTIDINE-RICH MEMBRANE PROTEIN KE4"/>
    <property type="match status" value="1"/>
</dbReference>
<dbReference type="AlphaFoldDB" id="A0A0C9N4T0"/>
<evidence type="ECO:0000256" key="4">
    <source>
        <dbReference type="ARBA" id="ARBA00023136"/>
    </source>
</evidence>
<keyword evidence="4 6" id="KW-0472">Membrane</keyword>
<reference evidence="7" key="1">
    <citation type="submission" date="2014-09" db="EMBL/GenBank/DDBJ databases">
        <title>Draft genome sequence of an oleaginous Mucoromycotina fungus Mucor ambiguus NBRC6742.</title>
        <authorList>
            <person name="Takeda I."/>
            <person name="Yamane N."/>
            <person name="Morita T."/>
            <person name="Tamano K."/>
            <person name="Machida M."/>
            <person name="Baker S."/>
            <person name="Koike H."/>
        </authorList>
    </citation>
    <scope>NUCLEOTIDE SEQUENCE</scope>
    <source>
        <strain evidence="7">NBRC 6742</strain>
    </source>
</reference>
<feature type="transmembrane region" description="Helical" evidence="6">
    <location>
        <begin position="20"/>
        <end position="38"/>
    </location>
</feature>
<accession>A0A0C9N4T0</accession>
<evidence type="ECO:0000256" key="1">
    <source>
        <dbReference type="ARBA" id="ARBA00004141"/>
    </source>
</evidence>
<evidence type="ECO:0000313" key="8">
    <source>
        <dbReference type="Proteomes" id="UP000053815"/>
    </source>
</evidence>
<keyword evidence="2 6" id="KW-0812">Transmembrane</keyword>
<evidence type="ECO:0000313" key="7">
    <source>
        <dbReference type="EMBL" id="GAN09583.1"/>
    </source>
</evidence>
<comment type="subcellular location">
    <subcellularLocation>
        <location evidence="1">Membrane</location>
        <topology evidence="1">Multi-pass membrane protein</topology>
    </subcellularLocation>
</comment>
<dbReference type="Proteomes" id="UP000053815">
    <property type="component" value="Unassembled WGS sequence"/>
</dbReference>
<evidence type="ECO:0000256" key="2">
    <source>
        <dbReference type="ARBA" id="ARBA00022692"/>
    </source>
</evidence>
<dbReference type="OrthoDB" id="200954at2759"/>
<dbReference type="PANTHER" id="PTHR16950:SF16">
    <property type="entry name" value="ZINC TRANSPORTER ZIP13"/>
    <property type="match status" value="1"/>
</dbReference>
<feature type="transmembrane region" description="Helical" evidence="6">
    <location>
        <begin position="102"/>
        <end position="119"/>
    </location>
</feature>
<feature type="transmembrane region" description="Helical" evidence="6">
    <location>
        <begin position="255"/>
        <end position="276"/>
    </location>
</feature>
<proteinExistence type="predicted"/>
<sequence>MSQAVSTFAFLFPGNAMTNSLLATSYISIIPNLLLYFVPPDIKPTTLNTLVNFAVGSLLGDVFLHLLPHAFNSHEHHEDNNHSHHIHDIKSIQHGSSDEHKSVLIGSGIFAGLFFFYAADKVMRAYFGRTGHDHGGHDHGDKNDEHVVDQVAVREGMRQRKASKDKEQSKEAVSDHHQHDHHNHAPSADVKASTYLNLLADFTHNLTDGIAMAASFYASPAIGATTAVAVFFHEIPHEVSDYAILLQSGFSKKRAMMAQFTTAIGAYIGTFIGIFIEEMANSSASHHKHDHHHSHGLLGTSMTWGDLIIPATAGGFLYIATVGVIPELLESKSKSKLQPFKELAAMIFGMALMACIAWNESHHH</sequence>
<feature type="transmembrane region" description="Helical" evidence="6">
    <location>
        <begin position="50"/>
        <end position="71"/>
    </location>
</feature>
<dbReference type="EMBL" id="DF836565">
    <property type="protein sequence ID" value="GAN09583.1"/>
    <property type="molecule type" value="Genomic_DNA"/>
</dbReference>
<feature type="region of interest" description="Disordered" evidence="5">
    <location>
        <begin position="156"/>
        <end position="187"/>
    </location>
</feature>
<keyword evidence="8" id="KW-1185">Reference proteome</keyword>
<dbReference type="GO" id="GO:0016020">
    <property type="term" value="C:membrane"/>
    <property type="evidence" value="ECO:0007669"/>
    <property type="project" value="UniProtKB-SubCell"/>
</dbReference>
<dbReference type="Pfam" id="PF02535">
    <property type="entry name" value="Zip"/>
    <property type="match status" value="1"/>
</dbReference>
<dbReference type="InterPro" id="IPR003689">
    <property type="entry name" value="ZIP"/>
</dbReference>
<feature type="transmembrane region" description="Helical" evidence="6">
    <location>
        <begin position="307"/>
        <end position="328"/>
    </location>
</feature>
<dbReference type="GO" id="GO:0006882">
    <property type="term" value="P:intracellular zinc ion homeostasis"/>
    <property type="evidence" value="ECO:0007669"/>
    <property type="project" value="TreeGrafter"/>
</dbReference>
<feature type="transmembrane region" description="Helical" evidence="6">
    <location>
        <begin position="340"/>
        <end position="359"/>
    </location>
</feature>
<feature type="compositionally biased region" description="Basic and acidic residues" evidence="5">
    <location>
        <begin position="156"/>
        <end position="178"/>
    </location>
</feature>
<evidence type="ECO:0000256" key="3">
    <source>
        <dbReference type="ARBA" id="ARBA00022989"/>
    </source>
</evidence>
<protein>
    <submittedName>
        <fullName evidence="7">ZIP Zinc transporter</fullName>
    </submittedName>
</protein>
<gene>
    <name evidence="7" type="ORF">MAM1_0276c09113</name>
</gene>
<organism evidence="7">
    <name type="scientific">Mucor ambiguus</name>
    <dbReference type="NCBI Taxonomy" id="91626"/>
    <lineage>
        <taxon>Eukaryota</taxon>
        <taxon>Fungi</taxon>
        <taxon>Fungi incertae sedis</taxon>
        <taxon>Mucoromycota</taxon>
        <taxon>Mucoromycotina</taxon>
        <taxon>Mucoromycetes</taxon>
        <taxon>Mucorales</taxon>
        <taxon>Mucorineae</taxon>
        <taxon>Mucoraceae</taxon>
        <taxon>Mucor</taxon>
    </lineage>
</organism>
<dbReference type="GO" id="GO:0005385">
    <property type="term" value="F:zinc ion transmembrane transporter activity"/>
    <property type="evidence" value="ECO:0007669"/>
    <property type="project" value="TreeGrafter"/>
</dbReference>
<name>A0A0C9N4T0_9FUNG</name>
<keyword evidence="3 6" id="KW-1133">Transmembrane helix</keyword>
<dbReference type="STRING" id="91626.A0A0C9N4T0"/>
<evidence type="ECO:0000256" key="6">
    <source>
        <dbReference type="SAM" id="Phobius"/>
    </source>
</evidence>